<sequence length="575" mass="66057">MDYEHNEQGGLAPCENDESSYPDNGDNGEPSMPAPENDSTSQYPSPTEQIRKHRFDRQVHGNKWWGERHALPSPGNPDRKFLFATTSNATIADQEVIAEVEKWKQRMRNPTTGEIEPMGKHLRQGSPPIERAERARDKLIEQDNEVSDEMFKTIFEQYTRNAGLDSAMLEFFWDKKDVPVEYVNEVRQRIDRLKMEMGKQLAKKEWELRNLGNDFDDFKKNNEREKREKKQLEEKIQKLEGENRELGMKNNNLKDASSYMMTELENKELETTGLRAQVKHLKLRNEILKTRYDEVECDLDIKTEEMRAKEEDAERMKEELGRMTRGVQVVLAKLGGGVPDPSGILMSPQGSSANPSHDNDSVSLPESPSLRNLAEKAQALETLDTLKDELESVNAKLAGVRKARDVLEEFYLVFYTELQTARSSWAVFIKAFAEVPEGENELSKETRLLVKTMYEHLTDLERKFLMTWPGTQPSIQNGQLRRDILTKAALDKAQMSLRHELEQTVELQYSLIEEEQACARKLGRLDIISMNEDELKRASGLSEAGMDESASDTNLNPDAFENQAREDFVDQSNCW</sequence>
<dbReference type="Proteomes" id="UP000722485">
    <property type="component" value="Unassembled WGS sequence"/>
</dbReference>
<keyword evidence="4" id="KW-1185">Reference proteome</keyword>
<evidence type="ECO:0000313" key="3">
    <source>
        <dbReference type="EMBL" id="KAF7540948.1"/>
    </source>
</evidence>
<evidence type="ECO:0000256" key="1">
    <source>
        <dbReference type="SAM" id="Coils"/>
    </source>
</evidence>
<comment type="caution">
    <text evidence="3">The sequence shown here is derived from an EMBL/GenBank/DDBJ whole genome shotgun (WGS) entry which is preliminary data.</text>
</comment>
<feature type="coiled-coil region" evidence="1">
    <location>
        <begin position="183"/>
        <end position="326"/>
    </location>
</feature>
<name>A0A9P5H3U5_9HYPO</name>
<dbReference type="AlphaFoldDB" id="A0A9P5H3U5"/>
<dbReference type="OrthoDB" id="5091933at2759"/>
<dbReference type="EMBL" id="JAANBB010000508">
    <property type="protein sequence ID" value="KAF7540948.1"/>
    <property type="molecule type" value="Genomic_DNA"/>
</dbReference>
<feature type="compositionally biased region" description="Polar residues" evidence="2">
    <location>
        <begin position="348"/>
        <end position="367"/>
    </location>
</feature>
<feature type="region of interest" description="Disordered" evidence="2">
    <location>
        <begin position="1"/>
        <end position="59"/>
    </location>
</feature>
<feature type="region of interest" description="Disordered" evidence="2">
    <location>
        <begin position="542"/>
        <end position="563"/>
    </location>
</feature>
<organism evidence="3 4">
    <name type="scientific">Cylindrodendrum hubeiense</name>
    <dbReference type="NCBI Taxonomy" id="595255"/>
    <lineage>
        <taxon>Eukaryota</taxon>
        <taxon>Fungi</taxon>
        <taxon>Dikarya</taxon>
        <taxon>Ascomycota</taxon>
        <taxon>Pezizomycotina</taxon>
        <taxon>Sordariomycetes</taxon>
        <taxon>Hypocreomycetidae</taxon>
        <taxon>Hypocreales</taxon>
        <taxon>Nectriaceae</taxon>
        <taxon>Cylindrodendrum</taxon>
    </lineage>
</organism>
<feature type="region of interest" description="Disordered" evidence="2">
    <location>
        <begin position="341"/>
        <end position="367"/>
    </location>
</feature>
<gene>
    <name evidence="3" type="ORF">G7Z17_g12061</name>
</gene>
<protein>
    <submittedName>
        <fullName evidence="3">Uncharacterized protein</fullName>
    </submittedName>
</protein>
<reference evidence="3" key="1">
    <citation type="submission" date="2020-03" db="EMBL/GenBank/DDBJ databases">
        <title>Draft Genome Sequence of Cylindrodendrum hubeiense.</title>
        <authorList>
            <person name="Buettner E."/>
            <person name="Kellner H."/>
        </authorList>
    </citation>
    <scope>NUCLEOTIDE SEQUENCE</scope>
    <source>
        <strain evidence="3">IHI 201604</strain>
    </source>
</reference>
<proteinExistence type="predicted"/>
<accession>A0A9P5H3U5</accession>
<keyword evidence="1" id="KW-0175">Coiled coil</keyword>
<evidence type="ECO:0000313" key="4">
    <source>
        <dbReference type="Proteomes" id="UP000722485"/>
    </source>
</evidence>
<evidence type="ECO:0000256" key="2">
    <source>
        <dbReference type="SAM" id="MobiDB-lite"/>
    </source>
</evidence>
<feature type="compositionally biased region" description="Polar residues" evidence="2">
    <location>
        <begin position="37"/>
        <end position="48"/>
    </location>
</feature>
<feature type="coiled-coil region" evidence="1">
    <location>
        <begin position="376"/>
        <end position="403"/>
    </location>
</feature>